<dbReference type="STRING" id="103827.A0A3P7L2C6"/>
<dbReference type="GO" id="GO:0008381">
    <property type="term" value="F:mechanosensitive monoatomic ion channel activity"/>
    <property type="evidence" value="ECO:0007669"/>
    <property type="project" value="InterPro"/>
</dbReference>
<proteinExistence type="inferred from homology"/>
<evidence type="ECO:0000256" key="7">
    <source>
        <dbReference type="ARBA" id="ARBA00023065"/>
    </source>
</evidence>
<feature type="domain" description="Piezo THU9 and anchor" evidence="15">
    <location>
        <begin position="1691"/>
        <end position="1927"/>
    </location>
</feature>
<feature type="transmembrane region" description="Helical" evidence="10">
    <location>
        <begin position="565"/>
        <end position="582"/>
    </location>
</feature>
<dbReference type="InterPro" id="IPR056768">
    <property type="entry name" value="THU_Piezo"/>
</dbReference>
<feature type="transmembrane region" description="Helical" evidence="10">
    <location>
        <begin position="1732"/>
        <end position="1754"/>
    </location>
</feature>
<feature type="transmembrane region" description="Helical" evidence="10">
    <location>
        <begin position="615"/>
        <end position="636"/>
    </location>
</feature>
<feature type="transmembrane region" description="Helical" evidence="10">
    <location>
        <begin position="1619"/>
        <end position="1638"/>
    </location>
</feature>
<feature type="transmembrane region" description="Helical" evidence="10">
    <location>
        <begin position="588"/>
        <end position="608"/>
    </location>
</feature>
<feature type="transmembrane region" description="Helical" evidence="10">
    <location>
        <begin position="958"/>
        <end position="977"/>
    </location>
</feature>
<gene>
    <name evidence="16" type="ORF">TCLT_LOCUS8212</name>
</gene>
<evidence type="ECO:0000259" key="14">
    <source>
        <dbReference type="Pfam" id="PF24871"/>
    </source>
</evidence>
<feature type="transmembrane region" description="Helical" evidence="10">
    <location>
        <begin position="2199"/>
        <end position="2219"/>
    </location>
</feature>
<feature type="transmembrane region" description="Helical" evidence="10">
    <location>
        <begin position="443"/>
        <end position="464"/>
    </location>
</feature>
<evidence type="ECO:0000256" key="4">
    <source>
        <dbReference type="ARBA" id="ARBA00022475"/>
    </source>
</evidence>
<feature type="transmembrane region" description="Helical" evidence="10">
    <location>
        <begin position="748"/>
        <end position="776"/>
    </location>
</feature>
<name>A0A3P7L2C6_THECL</name>
<dbReference type="InterPro" id="IPR056770">
    <property type="entry name" value="Piezo_THU9_anchor"/>
</dbReference>
<evidence type="ECO:0000259" key="11">
    <source>
        <dbReference type="Pfam" id="PF12166"/>
    </source>
</evidence>
<feature type="transmembrane region" description="Helical" evidence="10">
    <location>
        <begin position="1565"/>
        <end position="1585"/>
    </location>
</feature>
<dbReference type="GO" id="GO:0042391">
    <property type="term" value="P:regulation of membrane potential"/>
    <property type="evidence" value="ECO:0007669"/>
    <property type="project" value="TreeGrafter"/>
</dbReference>
<feature type="domain" description="Piezo TM1-24" evidence="14">
    <location>
        <begin position="11"/>
        <end position="700"/>
    </location>
</feature>
<dbReference type="GO" id="GO:0005886">
    <property type="term" value="C:plasma membrane"/>
    <property type="evidence" value="ECO:0007669"/>
    <property type="project" value="UniProtKB-SubCell"/>
</dbReference>
<keyword evidence="7" id="KW-0406">Ion transport</keyword>
<feature type="transmembrane region" description="Helical" evidence="10">
    <location>
        <begin position="1085"/>
        <end position="1118"/>
    </location>
</feature>
<protein>
    <recommendedName>
        <fullName evidence="10">Piezo-type mechanosensitive ion channel component</fullName>
    </recommendedName>
</protein>
<dbReference type="InterPro" id="IPR031805">
    <property type="entry name" value="Piezo_TM25-28"/>
</dbReference>
<evidence type="ECO:0000313" key="16">
    <source>
        <dbReference type="EMBL" id="VDN05747.1"/>
    </source>
</evidence>
<feature type="transmembrane region" description="Helical" evidence="10">
    <location>
        <begin position="924"/>
        <end position="946"/>
    </location>
</feature>
<feature type="transmembrane region" description="Helical" evidence="10">
    <location>
        <begin position="1868"/>
        <end position="1884"/>
    </location>
</feature>
<feature type="domain" description="Piezo non-specific cation channel cap" evidence="11">
    <location>
        <begin position="1981"/>
        <end position="2282"/>
    </location>
</feature>
<dbReference type="GO" id="GO:0071260">
    <property type="term" value="P:cellular response to mechanical stimulus"/>
    <property type="evidence" value="ECO:0007669"/>
    <property type="project" value="TreeGrafter"/>
</dbReference>
<feature type="domain" description="Piezo TM25-28" evidence="12">
    <location>
        <begin position="1060"/>
        <end position="1295"/>
    </location>
</feature>
<dbReference type="InterPro" id="IPR027272">
    <property type="entry name" value="Piezo"/>
</dbReference>
<dbReference type="Proteomes" id="UP000276776">
    <property type="component" value="Unassembled WGS sequence"/>
</dbReference>
<evidence type="ECO:0000256" key="2">
    <source>
        <dbReference type="ARBA" id="ARBA00007821"/>
    </source>
</evidence>
<dbReference type="InterPro" id="IPR031334">
    <property type="entry name" value="Piezo_cap_dom"/>
</dbReference>
<feature type="transmembrane region" description="Helical" evidence="10">
    <location>
        <begin position="673"/>
        <end position="691"/>
    </location>
</feature>
<feature type="transmembrane region" description="Helical" evidence="10">
    <location>
        <begin position="1905"/>
        <end position="1929"/>
    </location>
</feature>
<feature type="transmembrane region" description="Helical" evidence="10">
    <location>
        <begin position="1541"/>
        <end position="1558"/>
    </location>
</feature>
<organism evidence="16 17">
    <name type="scientific">Thelazia callipaeda</name>
    <name type="common">Oriental eyeworm</name>
    <name type="synonym">Parasitic nematode</name>
    <dbReference type="NCBI Taxonomy" id="103827"/>
    <lineage>
        <taxon>Eukaryota</taxon>
        <taxon>Metazoa</taxon>
        <taxon>Ecdysozoa</taxon>
        <taxon>Nematoda</taxon>
        <taxon>Chromadorea</taxon>
        <taxon>Rhabditida</taxon>
        <taxon>Spirurina</taxon>
        <taxon>Spiruromorpha</taxon>
        <taxon>Thelazioidea</taxon>
        <taxon>Thelaziidae</taxon>
        <taxon>Thelazia</taxon>
    </lineage>
</organism>
<dbReference type="OrthoDB" id="303066at2759"/>
<feature type="transmembrane region" description="Helical" evidence="10">
    <location>
        <begin position="98"/>
        <end position="120"/>
    </location>
</feature>
<keyword evidence="5 10" id="KW-0812">Transmembrane</keyword>
<feature type="transmembrane region" description="Helical" evidence="10">
    <location>
        <begin position="1693"/>
        <end position="1712"/>
    </location>
</feature>
<evidence type="ECO:0000256" key="8">
    <source>
        <dbReference type="ARBA" id="ARBA00023136"/>
    </source>
</evidence>
<evidence type="ECO:0000256" key="6">
    <source>
        <dbReference type="ARBA" id="ARBA00022989"/>
    </source>
</evidence>
<dbReference type="Pfam" id="PF23188">
    <property type="entry name" value="THU_Piezo1"/>
    <property type="match status" value="1"/>
</dbReference>
<evidence type="ECO:0000256" key="9">
    <source>
        <dbReference type="ARBA" id="ARBA00023303"/>
    </source>
</evidence>
<keyword evidence="17" id="KW-1185">Reference proteome</keyword>
<evidence type="ECO:0000256" key="1">
    <source>
        <dbReference type="ARBA" id="ARBA00004651"/>
    </source>
</evidence>
<keyword evidence="4" id="KW-1003">Cell membrane</keyword>
<dbReference type="Pfam" id="PF24874">
    <property type="entry name" value="Piezo_THU9_anchor"/>
    <property type="match status" value="1"/>
</dbReference>
<dbReference type="Pfam" id="PF24871">
    <property type="entry name" value="Piezo_TM1-24"/>
    <property type="match status" value="1"/>
</dbReference>
<dbReference type="EMBL" id="UYYF01004599">
    <property type="protein sequence ID" value="VDN05747.1"/>
    <property type="molecule type" value="Genomic_DNA"/>
</dbReference>
<feature type="transmembrane region" description="Helical" evidence="10">
    <location>
        <begin position="392"/>
        <end position="411"/>
    </location>
</feature>
<comment type="similarity">
    <text evidence="2 10">Belongs to the PIEZO (TC 1.A.75) family.</text>
</comment>
<feature type="transmembrane region" description="Helical" evidence="10">
    <location>
        <begin position="1763"/>
        <end position="1784"/>
    </location>
</feature>
<feature type="transmembrane region" description="Helical" evidence="10">
    <location>
        <begin position="162"/>
        <end position="180"/>
    </location>
</feature>
<comment type="subcellular location">
    <subcellularLocation>
        <location evidence="1">Cell membrane</location>
        <topology evidence="1">Multi-pass membrane protein</topology>
    </subcellularLocation>
    <subcellularLocation>
        <location evidence="10">Membrane</location>
        <topology evidence="10">Multi-pass membrane protein</topology>
    </subcellularLocation>
</comment>
<feature type="transmembrane region" description="Helical" evidence="10">
    <location>
        <begin position="200"/>
        <end position="218"/>
    </location>
</feature>
<dbReference type="PANTHER" id="PTHR13167">
    <property type="entry name" value="PIEZO-TYPE MECHANOSENSITIVE ION CHANNEL COMPONENT"/>
    <property type="match status" value="1"/>
</dbReference>
<accession>A0A3P7L2C6</accession>
<evidence type="ECO:0000259" key="12">
    <source>
        <dbReference type="Pfam" id="PF15917"/>
    </source>
</evidence>
<feature type="transmembrane region" description="Helical" evidence="10">
    <location>
        <begin position="1796"/>
        <end position="1813"/>
    </location>
</feature>
<feature type="transmembrane region" description="Helical" evidence="10">
    <location>
        <begin position="230"/>
        <end position="250"/>
    </location>
</feature>
<feature type="transmembrane region" description="Helical" evidence="10">
    <location>
        <begin position="1513"/>
        <end position="1535"/>
    </location>
</feature>
<feature type="transmembrane region" description="Helical" evidence="10">
    <location>
        <begin position="782"/>
        <end position="803"/>
    </location>
</feature>
<feature type="domain" description="Piezo transmembrane helical unit" evidence="13">
    <location>
        <begin position="1523"/>
        <end position="1645"/>
    </location>
</feature>
<keyword evidence="9 10" id="KW-0407">Ion channel</keyword>
<sequence length="2288" mass="263117">MLIYLTGSFIRPCLISVVYIIFALIGPLLTPFSSTPVSRTLRLYLFLVLLTSLVFEVITQPDIDDYTKTCNKSVLNFWLRQIGLIRIKYGAGFDSIRVILPELLALAASFITAICCTIISRSSDEQLPSVGPLFQETPSEVKPNKLRTVGTVILTFKKLSDVAVILIIGFAGIIQVASIFNFDKTHKHLQIILEMETPSLLNSVYFIAFLFVTTFWASHKPFQRRFYNTVKLLIMYYSMLHFLLLYIYQIPFFQIIIGRKSFVARFLSSHSIYYSVIGFVPVFYIDCNMWWSLNLDSSNYWTVFVNILIVLGLYHFLIVQYDFTRYGIRHSQKTCGSAGSSIHEELLASEGDSQNLGSQALSQKTSASGNHHNINTFLAEPENHKTEISQGLSTMISILSHQFYVFSLLSIMLWALLYHSLFGLIFLLQACIILVFKNTRQMAFRASPLILAYAIFLYIAQYIYSMDIKQELPHYFYLELLGFTSADDPVMAFLTLLVKGLLSLPLFALLRFHLHEKYYGSTCSDRQYQLYGNPSTVNPNLILGTNLTTSYQYGSVAVSWLRDCLVKYWIFVVTSVLLIISIQTPPVLYTVGFFVLFGVLIHLLLFSLNYFRRILYCYYTFLTIYTSVVLVILYCYQFPAVPSIWREATGLDENWNQDIGLINYNQERNSGALFIRLIIPISLFIVVMLQLKFFHDLWCQLVTASSNATDAVERPCNDQSSFCTGMKRVRKCLQESFWNIAEVHVAKFVLLILVIIVVNDVCALNLAVVILISFAIYMPSLFSALSILLCTLLSCIAILRMVYQMHFVVEVPLPVYSKDIICNSSDYSLDATAYWLGFRKVSNIRSCIGGLIFGLVAFALQSIVLYRQRYKRLVSGKTSSFHGSIFPEADPKNWDASLIDMTKFFFNYGFQKFGLELSMTMMALVAWVRMDFLAALLFIWLMVFVFSSRGMCRCLWPLFLLYLTVMFPLQYALYVGLPPSLCIDYPWSDWLSNPLQNDNLIFWLDLADYRFQLDAKKTVADFLLLLLVACQARAFQNEETSPAGNNKSIYVDKKENGIKMDNPTYDFLTHQRSFVDYLKIVVFMYGHWITIVMVLVAGLGGVSLFALGYIILAFWMLWKGTSLYVMCHYRKALFRWNLILYYTVLVMFCKIILQIFACAFIDILMKANLCYIRQLFSIVCVSVIPGRTNNFYLPEEQLKFDNECTVQTSETQIGFDALAFGFLVLQIRALNSWYFQHCVVEYRSEAVLMNRGAILQNQLIEKEMIEQKKHQEKKFRDIKIRTEQIRKDYEKRTNKIDAFVPQTYGQAKRAGDYYMVEYDPSEDAPNELVETFIPEVDSGAVDFNKLDPAQLIHTAAQHDLDLAETLEAVECAEQIENEEKRMIRAVSDETQLLEKKIPSFQSQSCKKSESGKQILAGARFIYKIFTSSLAWFAAFLNRRCREHRYVAYVLGKERQKLKERLKQPLVDASTPIFDVRQEFEQQNLHCVSSASDIERLESEVEDCWKQQNVFARFVTAVGYCIAAHTDVICYLLAIIDHARCAGIISLPLPLLVFFWGSLANPRPTWTFWVAMITYTELAVVIKFIAQFGFFPFNNTANIIKAASSADYLPGILGIRKADYYAFWDIALLVALFFHRYMLRRLGLWKKAGDMSIKSDISLDMDIPTTTAHSGLIKRTKHFFNMLFNPPVRYIKDLYPFMFLMDVLCVFVVSFGFSSFDYGGTGSVVRDISSNRVPITFVLMLMVISLMIIVDRALYLRKAVKCKFLYQLVTVIFLHIWIFFALPQITYKPAWLNKTAQFLYCVKCIYLLISAWQIRNGYPTLCAGNLITHAYGLSNMVFFKLFMAIPFLFELRTATDWTWTDTSMPLFDFFNMENFYAIIYNLKCARTYEKRFPAPRGVAKGSVVKYLMGLPVILSLILFIWLPLLSFSLLNRIGIIMPPNNVMLTLGVEGYPSMFKIEAQGIELEFLTDGEYLQLQNAFSQYYNSSDEESIMRVRHAVAFIKEYSRDSIMKIRFRPESDHPWLISNDALLAMKYELEKGTKKLNAYAKLKFERPSKKHADDSSQHFYTLTIPLPLNSTIRNNLTEIVDGQYNISVLLENAWPPYVILPNEGDVKPATSLLYVISGSNFNLKPAFCDLSMRLTTFDTMENKVWNSALIESNETASLTLPLEDVKYEKSSEKKYLQMVVFVDRVFPSFLSKYVQGGIIAMYIAVVMLAGRIIRGIVTSSPMEVMISEIPNPDHLLKICLDIYLVREAKDFVLEQDLFGKLIFLFRSPENLIKWTRYKVKKD</sequence>
<feature type="transmembrane region" description="Helical" evidence="10">
    <location>
        <begin position="271"/>
        <end position="291"/>
    </location>
</feature>
<keyword evidence="6 10" id="KW-1133">Transmembrane helix</keyword>
<feature type="transmembrane region" description="Helical" evidence="10">
    <location>
        <begin position="417"/>
        <end position="436"/>
    </location>
</feature>
<dbReference type="PANTHER" id="PTHR13167:SF25">
    <property type="entry name" value="PIEZO-TYPE MECHANOSENSITIVE ION CHANNEL COMPONENT"/>
    <property type="match status" value="1"/>
</dbReference>
<dbReference type="Pfam" id="PF12166">
    <property type="entry name" value="Piezo_cap"/>
    <property type="match status" value="1"/>
</dbReference>
<evidence type="ECO:0000259" key="13">
    <source>
        <dbReference type="Pfam" id="PF23188"/>
    </source>
</evidence>
<feature type="transmembrane region" description="Helical" evidence="10">
    <location>
        <begin position="1414"/>
        <end position="1436"/>
    </location>
</feature>
<dbReference type="Pfam" id="PF15917">
    <property type="entry name" value="Piezo_TM25-28"/>
    <property type="match status" value="1"/>
</dbReference>
<evidence type="ECO:0000256" key="5">
    <source>
        <dbReference type="ARBA" id="ARBA00022692"/>
    </source>
</evidence>
<feature type="transmembrane region" description="Helical" evidence="10">
    <location>
        <begin position="41"/>
        <end position="58"/>
    </location>
</feature>
<dbReference type="InterPro" id="IPR056769">
    <property type="entry name" value="Piezo_TM1-24"/>
</dbReference>
<evidence type="ECO:0000313" key="17">
    <source>
        <dbReference type="Proteomes" id="UP000276776"/>
    </source>
</evidence>
<feature type="transmembrane region" description="Helical" evidence="10">
    <location>
        <begin position="303"/>
        <end position="323"/>
    </location>
</feature>
<reference evidence="16 17" key="1">
    <citation type="submission" date="2018-11" db="EMBL/GenBank/DDBJ databases">
        <authorList>
            <consortium name="Pathogen Informatics"/>
        </authorList>
    </citation>
    <scope>NUCLEOTIDE SEQUENCE [LARGE SCALE GENOMIC DNA]</scope>
</reference>
<feature type="transmembrane region" description="Helical" evidence="10">
    <location>
        <begin position="847"/>
        <end position="866"/>
    </location>
</feature>
<feature type="transmembrane region" description="Helical" evidence="10">
    <location>
        <begin position="1139"/>
        <end position="1165"/>
    </location>
</feature>
<evidence type="ECO:0000256" key="3">
    <source>
        <dbReference type="ARBA" id="ARBA00022448"/>
    </source>
</evidence>
<feature type="transmembrane region" description="Helical" evidence="10">
    <location>
        <begin position="12"/>
        <end position="29"/>
    </location>
</feature>
<evidence type="ECO:0000256" key="10">
    <source>
        <dbReference type="RuleBase" id="RU362023"/>
    </source>
</evidence>
<keyword evidence="3" id="KW-0813">Transport</keyword>
<feature type="transmembrane region" description="Helical" evidence="10">
    <location>
        <begin position="1825"/>
        <end position="1848"/>
    </location>
</feature>
<dbReference type="GO" id="GO:0005261">
    <property type="term" value="F:monoatomic cation channel activity"/>
    <property type="evidence" value="ECO:0007669"/>
    <property type="project" value="TreeGrafter"/>
</dbReference>
<keyword evidence="8 10" id="KW-0472">Membrane</keyword>
<dbReference type="GO" id="GO:0050982">
    <property type="term" value="P:detection of mechanical stimulus"/>
    <property type="evidence" value="ECO:0007669"/>
    <property type="project" value="TreeGrafter"/>
</dbReference>
<feature type="transmembrane region" description="Helical" evidence="10">
    <location>
        <begin position="490"/>
        <end position="510"/>
    </location>
</feature>
<evidence type="ECO:0000259" key="15">
    <source>
        <dbReference type="Pfam" id="PF24874"/>
    </source>
</evidence>